<organism evidence="1 2">
    <name type="scientific">Austropuccinia psidii MF-1</name>
    <dbReference type="NCBI Taxonomy" id="1389203"/>
    <lineage>
        <taxon>Eukaryota</taxon>
        <taxon>Fungi</taxon>
        <taxon>Dikarya</taxon>
        <taxon>Basidiomycota</taxon>
        <taxon>Pucciniomycotina</taxon>
        <taxon>Pucciniomycetes</taxon>
        <taxon>Pucciniales</taxon>
        <taxon>Sphaerophragmiaceae</taxon>
        <taxon>Austropuccinia</taxon>
    </lineage>
</organism>
<gene>
    <name evidence="1" type="ORF">O181_011491</name>
</gene>
<reference evidence="1" key="1">
    <citation type="submission" date="2021-03" db="EMBL/GenBank/DDBJ databases">
        <title>Draft genome sequence of rust myrtle Austropuccinia psidii MF-1, a brazilian biotype.</title>
        <authorList>
            <person name="Quecine M.C."/>
            <person name="Pachon D.M.R."/>
            <person name="Bonatelli M.L."/>
            <person name="Correr F.H."/>
            <person name="Franceschini L.M."/>
            <person name="Leite T.F."/>
            <person name="Margarido G.R.A."/>
            <person name="Almeida C.A."/>
            <person name="Ferrarezi J.A."/>
            <person name="Labate C.A."/>
        </authorList>
    </citation>
    <scope>NUCLEOTIDE SEQUENCE</scope>
    <source>
        <strain evidence="1">MF-1</strain>
    </source>
</reference>
<dbReference type="AlphaFoldDB" id="A0A9Q3GLD6"/>
<proteinExistence type="predicted"/>
<accession>A0A9Q3GLD6</accession>
<protein>
    <submittedName>
        <fullName evidence="1">Uncharacterized protein</fullName>
    </submittedName>
</protein>
<dbReference type="EMBL" id="AVOT02002856">
    <property type="protein sequence ID" value="MBW0471776.1"/>
    <property type="molecule type" value="Genomic_DNA"/>
</dbReference>
<name>A0A9Q3GLD6_9BASI</name>
<dbReference type="Proteomes" id="UP000765509">
    <property type="component" value="Unassembled WGS sequence"/>
</dbReference>
<comment type="caution">
    <text evidence="1">The sequence shown here is derived from an EMBL/GenBank/DDBJ whole genome shotgun (WGS) entry which is preliminary data.</text>
</comment>
<evidence type="ECO:0000313" key="2">
    <source>
        <dbReference type="Proteomes" id="UP000765509"/>
    </source>
</evidence>
<keyword evidence="2" id="KW-1185">Reference proteome</keyword>
<evidence type="ECO:0000313" key="1">
    <source>
        <dbReference type="EMBL" id="MBW0471776.1"/>
    </source>
</evidence>
<sequence>MIIIAKPQPEQSTQTAMTNSNNYFNYSQNVAISQVRDDAQRVIDQFANALHSLPTSNRTNTTASETAKLFSEIMHGVFSYQLDQKVEEESQLSDVKLLSMATSINDTLNSINNVVDELLSSTDGALKLGDLKKCLWNLVQQGGLHDGQTCVVVSSTSDQIRKVNLVCANAFYDSKASPLLEFRNVLQNFGDGIIPMDILQLTKTAVNPSFTSLIPGEEALFTTIENAIQSVQSSVSGELVQALDDAAKCFKQTVLAQVSFSERLKLTLQCNRDPNHSSVFRDLRTLYLSIINQFVGYVTPNVLEMVHQISDEYLKSGINSKPQEQFFRKAISDSVKSIVASNSGNQVTYSYKIADCLDTVVGVTDPETATNQAATFHCLEKPDGPLASLREILYGYIQQVYAVLPVEIAAQIEKAGLMRLDRSSPDYEKQVQHLHQEFLKTNPGPNYVTCYQSFLNCLFGSHSGGVLTASNNTRFACLLGDACRKSPDGKKNPEFHFY</sequence>
<dbReference type="OrthoDB" id="2501045at2759"/>